<dbReference type="Proteomes" id="UP000037953">
    <property type="component" value="Unassembled WGS sequence"/>
</dbReference>
<evidence type="ECO:0000256" key="1">
    <source>
        <dbReference type="SAM" id="MobiDB-lite"/>
    </source>
</evidence>
<organism evidence="2 3">
    <name type="scientific">Chryseobacterium indologenes</name>
    <name type="common">Flavobacterium indologenes</name>
    <dbReference type="NCBI Taxonomy" id="253"/>
    <lineage>
        <taxon>Bacteria</taxon>
        <taxon>Pseudomonadati</taxon>
        <taxon>Bacteroidota</taxon>
        <taxon>Flavobacteriia</taxon>
        <taxon>Flavobacteriales</taxon>
        <taxon>Weeksellaceae</taxon>
        <taxon>Chryseobacterium group</taxon>
        <taxon>Chryseobacterium</taxon>
    </lineage>
</organism>
<dbReference type="OrthoDB" id="883995at2"/>
<dbReference type="PATRIC" id="fig|253.9.peg.775"/>
<protein>
    <recommendedName>
        <fullName evidence="4">Lipoprotein</fullName>
    </recommendedName>
</protein>
<feature type="region of interest" description="Disordered" evidence="1">
    <location>
        <begin position="21"/>
        <end position="50"/>
    </location>
</feature>
<dbReference type="RefSeq" id="WP_062696670.1">
    <property type="nucleotide sequence ID" value="NZ_LJOD01000001.1"/>
</dbReference>
<evidence type="ECO:0008006" key="4">
    <source>
        <dbReference type="Google" id="ProtNLM"/>
    </source>
</evidence>
<dbReference type="PROSITE" id="PS51257">
    <property type="entry name" value="PROKAR_LIPOPROTEIN"/>
    <property type="match status" value="1"/>
</dbReference>
<dbReference type="AlphaFoldDB" id="A0A0N0ZXP4"/>
<comment type="caution">
    <text evidence="2">The sequence shown here is derived from an EMBL/GenBank/DDBJ whole genome shotgun (WGS) entry which is preliminary data.</text>
</comment>
<gene>
    <name evidence="2" type="ORF">AOB46_03650</name>
</gene>
<evidence type="ECO:0000313" key="3">
    <source>
        <dbReference type="Proteomes" id="UP000037953"/>
    </source>
</evidence>
<sequence length="218" mass="25016">MKYFSLLCIFILLAACTGKDGNKNASQPASLHQKTMVKNDSSVTATSEATNTSKDSLNEVMLEDDILFNGKLKRFFSLNDFEKVFGKADSIKLMSEEAPCNYIFENPDGSKDMNDRYLYKNGSRFENSQNKVAVDEFRFLNGNYILYKGIKIDAHTTINDLKPIFPNAIRNIGILDVYEEGKLRVIQLREDHEGISDGHLNLFLKNNRVFFMHWWFPC</sequence>
<dbReference type="EMBL" id="LJOD01000001">
    <property type="protein sequence ID" value="KPE53090.1"/>
    <property type="molecule type" value="Genomic_DNA"/>
</dbReference>
<feature type="compositionally biased region" description="Polar residues" evidence="1">
    <location>
        <begin position="23"/>
        <end position="50"/>
    </location>
</feature>
<reference evidence="3" key="2">
    <citation type="submission" date="2015-09" db="EMBL/GenBank/DDBJ databases">
        <title>Draft genome sequence of a multidrug-resistant Chryseobacterium indologenes isolate from Malaysia.</title>
        <authorList>
            <person name="Yu C.Y."/>
            <person name="Ang G.Y."/>
            <person name="Chan K.-G."/>
        </authorList>
    </citation>
    <scope>NUCLEOTIDE SEQUENCE [LARGE SCALE GENOMIC DNA]</scope>
    <source>
        <strain evidence="3">CI_885</strain>
    </source>
</reference>
<proteinExistence type="predicted"/>
<name>A0A0N0ZXP4_CHRID</name>
<evidence type="ECO:0000313" key="2">
    <source>
        <dbReference type="EMBL" id="KPE53090.1"/>
    </source>
</evidence>
<accession>A0A0N0ZXP4</accession>
<reference evidence="2 3" key="1">
    <citation type="journal article" date="2015" name="Genom Data">
        <title>Draft genome sequence of a multidrug-resistant Chryseobacterium indologenes isolate from Malaysia.</title>
        <authorList>
            <person name="Yu C.Y."/>
            <person name="Ang G.Y."/>
            <person name="Cheng H.J."/>
            <person name="Cheong Y.M."/>
            <person name="Yin W.F."/>
            <person name="Chan K.G."/>
        </authorList>
    </citation>
    <scope>NUCLEOTIDE SEQUENCE [LARGE SCALE GENOMIC DNA]</scope>
    <source>
        <strain evidence="2 3">CI_885</strain>
    </source>
</reference>